<dbReference type="Gene3D" id="3.10.450.50">
    <property type="match status" value="1"/>
</dbReference>
<organism evidence="1 2">
    <name type="scientific">Cladophialophora carrionii CBS 160.54</name>
    <dbReference type="NCBI Taxonomy" id="1279043"/>
    <lineage>
        <taxon>Eukaryota</taxon>
        <taxon>Fungi</taxon>
        <taxon>Dikarya</taxon>
        <taxon>Ascomycota</taxon>
        <taxon>Pezizomycotina</taxon>
        <taxon>Eurotiomycetes</taxon>
        <taxon>Chaetothyriomycetidae</taxon>
        <taxon>Chaetothyriales</taxon>
        <taxon>Herpotrichiellaceae</taxon>
        <taxon>Cladophialophora</taxon>
    </lineage>
</organism>
<evidence type="ECO:0000313" key="1">
    <source>
        <dbReference type="EMBL" id="ETI21177.1"/>
    </source>
</evidence>
<dbReference type="HOGENOM" id="CLU_108113_0_1_1"/>
<accession>V9D598</accession>
<protein>
    <recommendedName>
        <fullName evidence="3">SnoaL-like domain-containing protein</fullName>
    </recommendedName>
</protein>
<dbReference type="OrthoDB" id="3758478at2759"/>
<dbReference type="PANTHER" id="PTHR39598:SF1">
    <property type="entry name" value="AUSTINOID BIOSYNTHESIS CLUSTERS PROTEIN F-RELATED"/>
    <property type="match status" value="1"/>
</dbReference>
<name>V9D598_9EURO</name>
<dbReference type="AlphaFoldDB" id="V9D598"/>
<reference evidence="1 2" key="1">
    <citation type="submission" date="2013-03" db="EMBL/GenBank/DDBJ databases">
        <title>The Genome Sequence of Cladophialophora carrionii CBS 160.54.</title>
        <authorList>
            <consortium name="The Broad Institute Genomics Platform"/>
            <person name="Cuomo C."/>
            <person name="de Hoog S."/>
            <person name="Gorbushina A."/>
            <person name="Walker B."/>
            <person name="Young S.K."/>
            <person name="Zeng Q."/>
            <person name="Gargeya S."/>
            <person name="Fitzgerald M."/>
            <person name="Haas B."/>
            <person name="Abouelleil A."/>
            <person name="Allen A.W."/>
            <person name="Alvarado L."/>
            <person name="Arachchi H.M."/>
            <person name="Berlin A.M."/>
            <person name="Chapman S.B."/>
            <person name="Gainer-Dewar J."/>
            <person name="Goldberg J."/>
            <person name="Griggs A."/>
            <person name="Gujja S."/>
            <person name="Hansen M."/>
            <person name="Howarth C."/>
            <person name="Imamovic A."/>
            <person name="Ireland A."/>
            <person name="Larimer J."/>
            <person name="McCowan C."/>
            <person name="Murphy C."/>
            <person name="Pearson M."/>
            <person name="Poon T.W."/>
            <person name="Priest M."/>
            <person name="Roberts A."/>
            <person name="Saif S."/>
            <person name="Shea T."/>
            <person name="Sisk P."/>
            <person name="Sykes S."/>
            <person name="Wortman J."/>
            <person name="Nusbaum C."/>
            <person name="Birren B."/>
        </authorList>
    </citation>
    <scope>NUCLEOTIDE SEQUENCE [LARGE SCALE GENOMIC DNA]</scope>
    <source>
        <strain evidence="1 2">CBS 160.54</strain>
    </source>
</reference>
<evidence type="ECO:0008006" key="3">
    <source>
        <dbReference type="Google" id="ProtNLM"/>
    </source>
</evidence>
<dbReference type="SUPFAM" id="SSF54427">
    <property type="entry name" value="NTF2-like"/>
    <property type="match status" value="1"/>
</dbReference>
<dbReference type="RefSeq" id="XP_008730058.1">
    <property type="nucleotide sequence ID" value="XM_008731836.1"/>
</dbReference>
<gene>
    <name evidence="1" type="ORF">G647_07521</name>
</gene>
<dbReference type="Proteomes" id="UP000030678">
    <property type="component" value="Unassembled WGS sequence"/>
</dbReference>
<sequence>MANTVLENMKRYTQKLLDAYAAWDLDAILADRAEECVYHARPETTGLPPRNNAEYREWYTTEIMPLMKRGIKMEVHNAVYDVEARKSVLHGISASESVVGPYQNECVLITTFNEAGDKAVRIEEMFDSAYFQQFGQRLQEFMSSQEKQ</sequence>
<dbReference type="PANTHER" id="PTHR39598">
    <property type="entry name" value="AUSTINOL SYNTHESIS PROTEIN F-RELATED"/>
    <property type="match status" value="1"/>
</dbReference>
<dbReference type="InterPro" id="IPR032710">
    <property type="entry name" value="NTF2-like_dom_sf"/>
</dbReference>
<evidence type="ECO:0000313" key="2">
    <source>
        <dbReference type="Proteomes" id="UP000030678"/>
    </source>
</evidence>
<dbReference type="EMBL" id="KB822707">
    <property type="protein sequence ID" value="ETI21177.1"/>
    <property type="molecule type" value="Genomic_DNA"/>
</dbReference>
<dbReference type="InterPro" id="IPR050977">
    <property type="entry name" value="Fungal_Meroterpenoid_Isomerase"/>
</dbReference>
<proteinExistence type="predicted"/>
<dbReference type="GeneID" id="19986014"/>
<dbReference type="VEuPathDB" id="FungiDB:G647_07521"/>